<dbReference type="GO" id="GO:0043130">
    <property type="term" value="F:ubiquitin binding"/>
    <property type="evidence" value="ECO:0007669"/>
    <property type="project" value="TreeGrafter"/>
</dbReference>
<evidence type="ECO:0000256" key="1">
    <source>
        <dbReference type="ARBA" id="ARBA00022723"/>
    </source>
</evidence>
<feature type="compositionally biased region" description="Polar residues" evidence="5">
    <location>
        <begin position="223"/>
        <end position="235"/>
    </location>
</feature>
<dbReference type="GO" id="GO:0006511">
    <property type="term" value="P:ubiquitin-dependent protein catabolic process"/>
    <property type="evidence" value="ECO:0007669"/>
    <property type="project" value="InterPro"/>
</dbReference>
<dbReference type="Pfam" id="PF05021">
    <property type="entry name" value="NPL4"/>
    <property type="match status" value="1"/>
</dbReference>
<evidence type="ECO:0000256" key="5">
    <source>
        <dbReference type="SAM" id="MobiDB-lite"/>
    </source>
</evidence>
<feature type="region of interest" description="Disordered" evidence="5">
    <location>
        <begin position="212"/>
        <end position="235"/>
    </location>
</feature>
<dbReference type="GO" id="GO:0008270">
    <property type="term" value="F:zinc ion binding"/>
    <property type="evidence" value="ECO:0007669"/>
    <property type="project" value="UniProtKB-KW"/>
</dbReference>
<evidence type="ECO:0000256" key="3">
    <source>
        <dbReference type="ARBA" id="ARBA00022833"/>
    </source>
</evidence>
<dbReference type="Proteomes" id="UP000625711">
    <property type="component" value="Unassembled WGS sequence"/>
</dbReference>
<keyword evidence="3" id="KW-0862">Zinc</keyword>
<gene>
    <name evidence="7" type="ORF">GWI33_005829</name>
</gene>
<name>A0A834IL58_RHYFE</name>
<accession>A0A834IL58</accession>
<dbReference type="InterPro" id="IPR016563">
    <property type="entry name" value="Npl4"/>
</dbReference>
<dbReference type="PROSITE" id="PS01358">
    <property type="entry name" value="ZF_RANBP2_1"/>
    <property type="match status" value="1"/>
</dbReference>
<dbReference type="InterPro" id="IPR007717">
    <property type="entry name" value="NPL4_C"/>
</dbReference>
<organism evidence="7 8">
    <name type="scientific">Rhynchophorus ferrugineus</name>
    <name type="common">Red palm weevil</name>
    <name type="synonym">Curculio ferrugineus</name>
    <dbReference type="NCBI Taxonomy" id="354439"/>
    <lineage>
        <taxon>Eukaryota</taxon>
        <taxon>Metazoa</taxon>
        <taxon>Ecdysozoa</taxon>
        <taxon>Arthropoda</taxon>
        <taxon>Hexapoda</taxon>
        <taxon>Insecta</taxon>
        <taxon>Pterygota</taxon>
        <taxon>Neoptera</taxon>
        <taxon>Endopterygota</taxon>
        <taxon>Coleoptera</taxon>
        <taxon>Polyphaga</taxon>
        <taxon>Cucujiformia</taxon>
        <taxon>Curculionidae</taxon>
        <taxon>Dryophthorinae</taxon>
        <taxon>Rhynchophorus</taxon>
    </lineage>
</organism>
<dbReference type="GO" id="GO:0031625">
    <property type="term" value="F:ubiquitin protein ligase binding"/>
    <property type="evidence" value="ECO:0007669"/>
    <property type="project" value="TreeGrafter"/>
</dbReference>
<keyword evidence="8" id="KW-1185">Reference proteome</keyword>
<dbReference type="OrthoDB" id="10251089at2759"/>
<keyword evidence="1" id="KW-0479">Metal-binding</keyword>
<dbReference type="AlphaFoldDB" id="A0A834IL58"/>
<evidence type="ECO:0000313" key="7">
    <source>
        <dbReference type="EMBL" id="KAF7280488.1"/>
    </source>
</evidence>
<dbReference type="EMBL" id="JAACXV010000291">
    <property type="protein sequence ID" value="KAF7280488.1"/>
    <property type="molecule type" value="Genomic_DNA"/>
</dbReference>
<proteinExistence type="predicted"/>
<evidence type="ECO:0000256" key="4">
    <source>
        <dbReference type="PROSITE-ProRule" id="PRU00322"/>
    </source>
</evidence>
<comment type="caution">
    <text evidence="7">The sequence shown here is derived from an EMBL/GenBank/DDBJ whole genome shotgun (WGS) entry which is preliminary data.</text>
</comment>
<dbReference type="InterPro" id="IPR036443">
    <property type="entry name" value="Znf_RanBP2_sf"/>
</dbReference>
<reference evidence="7" key="1">
    <citation type="submission" date="2020-08" db="EMBL/GenBank/DDBJ databases">
        <title>Genome sequencing and assembly of the red palm weevil Rhynchophorus ferrugineus.</title>
        <authorList>
            <person name="Dias G.B."/>
            <person name="Bergman C.M."/>
            <person name="Manee M."/>
        </authorList>
    </citation>
    <scope>NUCLEOTIDE SEQUENCE</scope>
    <source>
        <strain evidence="7">AA-2017</strain>
        <tissue evidence="7">Whole larva</tissue>
    </source>
</reference>
<dbReference type="PANTHER" id="PTHR12710">
    <property type="entry name" value="NUCLEAR PROTEIN LOCALIZATION 4"/>
    <property type="match status" value="1"/>
</dbReference>
<feature type="domain" description="RanBP2-type" evidence="6">
    <location>
        <begin position="235"/>
        <end position="265"/>
    </location>
</feature>
<dbReference type="GO" id="GO:0005634">
    <property type="term" value="C:nucleus"/>
    <property type="evidence" value="ECO:0007669"/>
    <property type="project" value="TreeGrafter"/>
</dbReference>
<dbReference type="PROSITE" id="PS50199">
    <property type="entry name" value="ZF_RANBP2_2"/>
    <property type="match status" value="1"/>
</dbReference>
<evidence type="ECO:0000256" key="2">
    <source>
        <dbReference type="ARBA" id="ARBA00022771"/>
    </source>
</evidence>
<sequence length="266" mass="30459">MYESGAIRDNWLNEIRKAIRNTEKAGNEVLIVYKELIHCCFDKIDKIHRRPGRLAPKSTFKNSNRYWNELERLFIGEYLEKDSYGNEVSRLARPLPVDYLLLDVPASTPVNPQYTFNPDPSKQPFPVENRFIDGHIQDFNALAAYLQQFAFDEFYEAISDLHFLIYIATMEMLPMREYLEPLLTAIRNKDRVAAKEWSRSEQWATLEQLIAASSPPPSRPGSVTSGNINASGGTSTGPKWTCQHCTYINESDVNSCEICNLPRSQS</sequence>
<dbReference type="InterPro" id="IPR001876">
    <property type="entry name" value="Znf_RanBP2"/>
</dbReference>
<keyword evidence="2 4" id="KW-0863">Zinc-finger</keyword>
<protein>
    <recommendedName>
        <fullName evidence="6">RanBP2-type domain-containing protein</fullName>
    </recommendedName>
</protein>
<evidence type="ECO:0000313" key="8">
    <source>
        <dbReference type="Proteomes" id="UP000625711"/>
    </source>
</evidence>
<evidence type="ECO:0000259" key="6">
    <source>
        <dbReference type="PROSITE" id="PS50199"/>
    </source>
</evidence>
<dbReference type="PANTHER" id="PTHR12710:SF0">
    <property type="entry name" value="NUCLEAR PROTEIN LOCALIZATION PROTEIN 4 HOMOLOG"/>
    <property type="match status" value="1"/>
</dbReference>
<dbReference type="Gene3D" id="2.30.30.380">
    <property type="entry name" value="Zn-finger domain of Sec23/24"/>
    <property type="match status" value="1"/>
</dbReference>
<dbReference type="SUPFAM" id="SSF90209">
    <property type="entry name" value="Ran binding protein zinc finger-like"/>
    <property type="match status" value="1"/>
</dbReference>
<dbReference type="SMART" id="SM00547">
    <property type="entry name" value="ZnF_RBZ"/>
    <property type="match status" value="1"/>
</dbReference>